<gene>
    <name evidence="2" type="ORF">SARC_00323</name>
</gene>
<evidence type="ECO:0000256" key="1">
    <source>
        <dbReference type="SAM" id="MobiDB-lite"/>
    </source>
</evidence>
<dbReference type="RefSeq" id="XP_014161460.1">
    <property type="nucleotide sequence ID" value="XM_014305985.1"/>
</dbReference>
<accession>A0A0L0GGU1</accession>
<keyword evidence="3" id="KW-1185">Reference proteome</keyword>
<feature type="region of interest" description="Disordered" evidence="1">
    <location>
        <begin position="33"/>
        <end position="61"/>
    </location>
</feature>
<proteinExistence type="predicted"/>
<dbReference type="GeneID" id="25900827"/>
<name>A0A0L0GGU1_9EUKA</name>
<evidence type="ECO:0000313" key="2">
    <source>
        <dbReference type="EMBL" id="KNC87558.1"/>
    </source>
</evidence>
<dbReference type="EMBL" id="KQ241605">
    <property type="protein sequence ID" value="KNC87558.1"/>
    <property type="molecule type" value="Genomic_DNA"/>
</dbReference>
<organism evidence="2 3">
    <name type="scientific">Sphaeroforma arctica JP610</name>
    <dbReference type="NCBI Taxonomy" id="667725"/>
    <lineage>
        <taxon>Eukaryota</taxon>
        <taxon>Ichthyosporea</taxon>
        <taxon>Ichthyophonida</taxon>
        <taxon>Sphaeroforma</taxon>
    </lineage>
</organism>
<evidence type="ECO:0000313" key="3">
    <source>
        <dbReference type="Proteomes" id="UP000054560"/>
    </source>
</evidence>
<reference evidence="2 3" key="1">
    <citation type="submission" date="2011-02" db="EMBL/GenBank/DDBJ databases">
        <title>The Genome Sequence of Sphaeroforma arctica JP610.</title>
        <authorList>
            <consortium name="The Broad Institute Genome Sequencing Platform"/>
            <person name="Russ C."/>
            <person name="Cuomo C."/>
            <person name="Young S.K."/>
            <person name="Zeng Q."/>
            <person name="Gargeya S."/>
            <person name="Alvarado L."/>
            <person name="Berlin A."/>
            <person name="Chapman S.B."/>
            <person name="Chen Z."/>
            <person name="Freedman E."/>
            <person name="Gellesch M."/>
            <person name="Goldberg J."/>
            <person name="Griggs A."/>
            <person name="Gujja S."/>
            <person name="Heilman E."/>
            <person name="Heiman D."/>
            <person name="Howarth C."/>
            <person name="Mehta T."/>
            <person name="Neiman D."/>
            <person name="Pearson M."/>
            <person name="Roberts A."/>
            <person name="Saif S."/>
            <person name="Shea T."/>
            <person name="Shenoy N."/>
            <person name="Sisk P."/>
            <person name="Stolte C."/>
            <person name="Sykes S."/>
            <person name="White J."/>
            <person name="Yandava C."/>
            <person name="Burger G."/>
            <person name="Gray M.W."/>
            <person name="Holland P.W.H."/>
            <person name="King N."/>
            <person name="Lang F.B.F."/>
            <person name="Roger A.J."/>
            <person name="Ruiz-Trillo I."/>
            <person name="Haas B."/>
            <person name="Nusbaum C."/>
            <person name="Birren B."/>
        </authorList>
    </citation>
    <scope>NUCLEOTIDE SEQUENCE [LARGE SCALE GENOMIC DNA]</scope>
    <source>
        <strain evidence="2 3">JP610</strain>
    </source>
</reference>
<dbReference type="Proteomes" id="UP000054560">
    <property type="component" value="Unassembled WGS sequence"/>
</dbReference>
<sequence>MQTSTGRSGAIGIKGMSGTLIRETEGTTRIEGMLIRTSETDGKSRSRSLSRGRENESNRSQGPECQLWCYLCKTSVHTPDQCNSLKGSRKDNGRNYKGTGVPMLLTTNIVWPNVDSGSMYSLITSDSLRRIADEPYDGPQLSGLDGMGNLDPSHLVSHRRLEAHLLVNQDSFPLRKSSSMWSRKKIMGCDVLIGIDQLRDPEWVLMWANNSMIVVLQMLNR</sequence>
<dbReference type="AlphaFoldDB" id="A0A0L0GGU1"/>
<protein>
    <submittedName>
        <fullName evidence="2">Uncharacterized protein</fullName>
    </submittedName>
</protein>